<reference evidence="15 16" key="1">
    <citation type="journal article" date="2013" name="PLoS Genet.">
        <title>Distinctive expansion of potential virulence genes in the genome of the oomycete fish pathogen Saprolegnia parasitica.</title>
        <authorList>
            <person name="Jiang R.H."/>
            <person name="de Bruijn I."/>
            <person name="Haas B.J."/>
            <person name="Belmonte R."/>
            <person name="Lobach L."/>
            <person name="Christie J."/>
            <person name="van den Ackerveken G."/>
            <person name="Bottin A."/>
            <person name="Bulone V."/>
            <person name="Diaz-Moreno S.M."/>
            <person name="Dumas B."/>
            <person name="Fan L."/>
            <person name="Gaulin E."/>
            <person name="Govers F."/>
            <person name="Grenville-Briggs L.J."/>
            <person name="Horner N.R."/>
            <person name="Levin J.Z."/>
            <person name="Mammella M."/>
            <person name="Meijer H.J."/>
            <person name="Morris P."/>
            <person name="Nusbaum C."/>
            <person name="Oome S."/>
            <person name="Phillips A.J."/>
            <person name="van Rooyen D."/>
            <person name="Rzeszutek E."/>
            <person name="Saraiva M."/>
            <person name="Secombes C.J."/>
            <person name="Seidl M.F."/>
            <person name="Snel B."/>
            <person name="Stassen J.H."/>
            <person name="Sykes S."/>
            <person name="Tripathy S."/>
            <person name="van den Berg H."/>
            <person name="Vega-Arreguin J.C."/>
            <person name="Wawra S."/>
            <person name="Young S.K."/>
            <person name="Zeng Q."/>
            <person name="Dieguez-Uribeondo J."/>
            <person name="Russ C."/>
            <person name="Tyler B.M."/>
            <person name="van West P."/>
        </authorList>
    </citation>
    <scope>NUCLEOTIDE SEQUENCE [LARGE SCALE GENOMIC DNA]</scope>
    <source>
        <strain evidence="15 16">CBS 223.65</strain>
    </source>
</reference>
<feature type="binding site" evidence="12">
    <location>
        <begin position="249"/>
        <end position="250"/>
    </location>
    <ligand>
        <name>substrate</name>
    </ligand>
</feature>
<feature type="binding site" evidence="13">
    <location>
        <position position="282"/>
    </location>
    <ligand>
        <name>Fe cation</name>
        <dbReference type="ChEBI" id="CHEBI:24875"/>
        <label>1</label>
    </ligand>
</feature>
<comment type="subcellular location">
    <subcellularLocation>
        <location evidence="1 14">Cytoplasm</location>
    </subcellularLocation>
</comment>
<evidence type="ECO:0000256" key="7">
    <source>
        <dbReference type="ARBA" id="ARBA00022723"/>
    </source>
</evidence>
<dbReference type="GO" id="GO:0050113">
    <property type="term" value="F:inositol oxygenase activity"/>
    <property type="evidence" value="ECO:0007669"/>
    <property type="project" value="UniProtKB-UniRule"/>
</dbReference>
<keyword evidence="16" id="KW-1185">Reference proteome</keyword>
<dbReference type="EC" id="1.13.99.1" evidence="4 14"/>
<evidence type="ECO:0000256" key="1">
    <source>
        <dbReference type="ARBA" id="ARBA00004496"/>
    </source>
</evidence>
<dbReference type="GO" id="GO:0005506">
    <property type="term" value="F:iron ion binding"/>
    <property type="evidence" value="ECO:0007669"/>
    <property type="project" value="InterPro"/>
</dbReference>
<feature type="binding site" evidence="12">
    <location>
        <begin position="171"/>
        <end position="172"/>
    </location>
    <ligand>
        <name>substrate</name>
    </ligand>
</feature>
<feature type="binding site" evidence="13">
    <location>
        <position position="223"/>
    </location>
    <ligand>
        <name>Fe cation</name>
        <dbReference type="ChEBI" id="CHEBI:24875"/>
        <label>1</label>
    </ligand>
</feature>
<evidence type="ECO:0000256" key="13">
    <source>
        <dbReference type="PIRSR" id="PIRSR607828-2"/>
    </source>
</evidence>
<name>A0A067D2H3_SAPPC</name>
<evidence type="ECO:0000256" key="10">
    <source>
        <dbReference type="ARBA" id="ARBA00029668"/>
    </source>
</evidence>
<dbReference type="OMA" id="RYNTKYG"/>
<dbReference type="VEuPathDB" id="FungiDB:SPRG_02014"/>
<dbReference type="UniPathway" id="UPA00111">
    <property type="reaction ID" value="UER00527"/>
</dbReference>
<feature type="binding site" evidence="12">
    <location>
        <position position="146"/>
    </location>
    <ligand>
        <name>substrate</name>
    </ligand>
</feature>
<dbReference type="AlphaFoldDB" id="A0A067D2H3"/>
<evidence type="ECO:0000256" key="12">
    <source>
        <dbReference type="PIRSR" id="PIRSR607828-1"/>
    </source>
</evidence>
<accession>A0A067D2H3</accession>
<dbReference type="SUPFAM" id="SSF109604">
    <property type="entry name" value="HD-domain/PDEase-like"/>
    <property type="match status" value="1"/>
</dbReference>
<dbReference type="Gene3D" id="1.10.3210.10">
    <property type="entry name" value="Hypothetical protein af1432"/>
    <property type="match status" value="1"/>
</dbReference>
<dbReference type="GO" id="GO:0005737">
    <property type="term" value="C:cytoplasm"/>
    <property type="evidence" value="ECO:0007669"/>
    <property type="project" value="UniProtKB-SubCell"/>
</dbReference>
<evidence type="ECO:0000256" key="5">
    <source>
        <dbReference type="ARBA" id="ARBA00019269"/>
    </source>
</evidence>
<dbReference type="Pfam" id="PF05153">
    <property type="entry name" value="MIOX"/>
    <property type="match status" value="1"/>
</dbReference>
<dbReference type="GO" id="GO:0019310">
    <property type="term" value="P:inositol catabolic process"/>
    <property type="evidence" value="ECO:0007669"/>
    <property type="project" value="UniProtKB-UniRule"/>
</dbReference>
<dbReference type="GeneID" id="24124585"/>
<comment type="catalytic activity">
    <reaction evidence="11 14">
        <text>myo-inositol + O2 = D-glucuronate + H2O + H(+)</text>
        <dbReference type="Rhea" id="RHEA:23696"/>
        <dbReference type="ChEBI" id="CHEBI:15377"/>
        <dbReference type="ChEBI" id="CHEBI:15378"/>
        <dbReference type="ChEBI" id="CHEBI:15379"/>
        <dbReference type="ChEBI" id="CHEBI:17268"/>
        <dbReference type="ChEBI" id="CHEBI:58720"/>
        <dbReference type="EC" id="1.13.99.1"/>
    </reaction>
</comment>
<feature type="non-terminal residue" evidence="15">
    <location>
        <position position="1"/>
    </location>
</feature>
<dbReference type="EMBL" id="KK583193">
    <property type="protein sequence ID" value="KDO33202.1"/>
    <property type="molecule type" value="Genomic_DNA"/>
</dbReference>
<feature type="binding site" evidence="13">
    <location>
        <position position="249"/>
    </location>
    <ligand>
        <name>Fe cation</name>
        <dbReference type="ChEBI" id="CHEBI:24875"/>
        <label>1</label>
    </ligand>
</feature>
<dbReference type="RefSeq" id="XP_012195963.1">
    <property type="nucleotide sequence ID" value="XM_012340573.1"/>
</dbReference>
<evidence type="ECO:0000256" key="14">
    <source>
        <dbReference type="RuleBase" id="RU367039"/>
    </source>
</evidence>
<comment type="similarity">
    <text evidence="3 14">Belongs to the myo-inositol oxygenase family.</text>
</comment>
<evidence type="ECO:0000256" key="4">
    <source>
        <dbReference type="ARBA" id="ARBA00011919"/>
    </source>
</evidence>
<keyword evidence="9 13" id="KW-0408">Iron</keyword>
<keyword evidence="8 14" id="KW-0560">Oxidoreductase</keyword>
<feature type="binding site" evidence="13">
    <location>
        <position position="142"/>
    </location>
    <ligand>
        <name>Fe cation</name>
        <dbReference type="ChEBI" id="CHEBI:24875"/>
        <label>1</label>
    </ligand>
</feature>
<evidence type="ECO:0000256" key="8">
    <source>
        <dbReference type="ARBA" id="ARBA00023002"/>
    </source>
</evidence>
<dbReference type="KEGG" id="spar:SPRG_02014"/>
<evidence type="ECO:0000256" key="11">
    <source>
        <dbReference type="ARBA" id="ARBA00048271"/>
    </source>
</evidence>
<organism evidence="15 16">
    <name type="scientific">Saprolegnia parasitica (strain CBS 223.65)</name>
    <dbReference type="NCBI Taxonomy" id="695850"/>
    <lineage>
        <taxon>Eukaryota</taxon>
        <taxon>Sar</taxon>
        <taxon>Stramenopiles</taxon>
        <taxon>Oomycota</taxon>
        <taxon>Saprolegniomycetes</taxon>
        <taxon>Saprolegniales</taxon>
        <taxon>Saprolegniaceae</taxon>
        <taxon>Saprolegnia</taxon>
    </lineage>
</organism>
<feature type="binding site" evidence="13">
    <location>
        <position position="118"/>
    </location>
    <ligand>
        <name>Fe cation</name>
        <dbReference type="ChEBI" id="CHEBI:24875"/>
        <label>1</label>
    </ligand>
</feature>
<evidence type="ECO:0000256" key="6">
    <source>
        <dbReference type="ARBA" id="ARBA00022490"/>
    </source>
</evidence>
<comment type="pathway">
    <text evidence="2 14">Polyol metabolism; myo-inositol degradation into D-glucuronate; D-glucuronate from myo-inositol: step 1/1.</text>
</comment>
<evidence type="ECO:0000313" key="15">
    <source>
        <dbReference type="EMBL" id="KDO33202.1"/>
    </source>
</evidence>
<dbReference type="PANTHER" id="PTHR12588">
    <property type="entry name" value="MYOINOSITOL OXYGENASE"/>
    <property type="match status" value="1"/>
</dbReference>
<feature type="binding site" evidence="12">
    <location>
        <begin position="105"/>
        <end position="107"/>
    </location>
    <ligand>
        <name>substrate</name>
    </ligand>
</feature>
<sequence length="314" mass="35913">MFNLHIASDSPAPAEMASLTITPANRSSNVVIMDKAESAAPGKAVDEFRNYKDSDRQAVVERHYRLMRSHQTVAFHDKMQAYWGAFDRAQMTVWEAFESLKGYVDSSDPDSSLPNLEHMLQTAEAIRAAGHPDWFQLVGLLHDMGKIQYLWGQPCDGQQGTADGDQWALGGDTWVVGCAIPDSTVFPYFNALNPDMQNPQFNTPNGIYTPGCGLAHLKFAWGHDEYMYQMLVFNKAAIPEEGLAMIRYHSCYPWHNKGEYQQFMADDDWDLLEWVLEFNKFDLYTKADKRPDVTALWPYYQSLIDKYLPGKLWW</sequence>
<evidence type="ECO:0000313" key="16">
    <source>
        <dbReference type="Proteomes" id="UP000030745"/>
    </source>
</evidence>
<keyword evidence="7 13" id="KW-0479">Metal-binding</keyword>
<feature type="binding site" evidence="13">
    <location>
        <position position="143"/>
    </location>
    <ligand>
        <name>Fe cation</name>
        <dbReference type="ChEBI" id="CHEBI:24875"/>
        <label>1</label>
    </ligand>
</feature>
<dbReference type="InterPro" id="IPR007828">
    <property type="entry name" value="Inositol_oxygenase"/>
</dbReference>
<proteinExistence type="inferred from homology"/>
<evidence type="ECO:0000256" key="2">
    <source>
        <dbReference type="ARBA" id="ARBA00005167"/>
    </source>
</evidence>
<protein>
    <recommendedName>
        <fullName evidence="5 14">Inositol oxygenase</fullName>
        <ecNumber evidence="4 14">1.13.99.1</ecNumber>
    </recommendedName>
    <alternativeName>
        <fullName evidence="10 14">Myo-inositol oxygenase</fullName>
    </alternativeName>
</protein>
<dbReference type="OrthoDB" id="5151075at2759"/>
<feature type="binding site" evidence="12">
    <location>
        <position position="49"/>
    </location>
    <ligand>
        <name>substrate</name>
    </ligand>
</feature>
<evidence type="ECO:0000256" key="3">
    <source>
        <dbReference type="ARBA" id="ARBA00005286"/>
    </source>
</evidence>
<comment type="cofactor">
    <cofactor evidence="13 14">
        <name>Fe cation</name>
        <dbReference type="ChEBI" id="CHEBI:24875"/>
    </cofactor>
    <text evidence="13 14">Binds 2 iron ions per subunit.</text>
</comment>
<evidence type="ECO:0000256" key="9">
    <source>
        <dbReference type="ARBA" id="ARBA00023004"/>
    </source>
</evidence>
<dbReference type="Proteomes" id="UP000030745">
    <property type="component" value="Unassembled WGS sequence"/>
</dbReference>
<gene>
    <name evidence="15" type="ORF">SPRG_02014</name>
</gene>
<dbReference type="PANTHER" id="PTHR12588:SF0">
    <property type="entry name" value="INOSITOL OXYGENASE"/>
    <property type="match status" value="1"/>
</dbReference>
<keyword evidence="6 14" id="KW-0963">Cytoplasm</keyword>
<dbReference type="STRING" id="695850.A0A067D2H3"/>